<dbReference type="SUPFAM" id="SSF51735">
    <property type="entry name" value="NAD(P)-binding Rossmann-fold domains"/>
    <property type="match status" value="1"/>
</dbReference>
<dbReference type="EMBL" id="AP022575">
    <property type="protein sequence ID" value="BBX73536.1"/>
    <property type="molecule type" value="Genomic_DNA"/>
</dbReference>
<dbReference type="InterPro" id="IPR050984">
    <property type="entry name" value="Gfo/Idh/MocA_domain"/>
</dbReference>
<evidence type="ECO:0000256" key="1">
    <source>
        <dbReference type="ARBA" id="ARBA00010928"/>
    </source>
</evidence>
<dbReference type="InterPro" id="IPR055170">
    <property type="entry name" value="GFO_IDH_MocA-like_dom"/>
</dbReference>
<evidence type="ECO:0000259" key="3">
    <source>
        <dbReference type="Pfam" id="PF01408"/>
    </source>
</evidence>
<organism evidence="5 6">
    <name type="scientific">Mycobacterium shinjukuense</name>
    <dbReference type="NCBI Taxonomy" id="398694"/>
    <lineage>
        <taxon>Bacteria</taxon>
        <taxon>Bacillati</taxon>
        <taxon>Actinomycetota</taxon>
        <taxon>Actinomycetes</taxon>
        <taxon>Mycobacteriales</taxon>
        <taxon>Mycobacteriaceae</taxon>
        <taxon>Mycobacterium</taxon>
    </lineage>
</organism>
<dbReference type="GO" id="GO:0000166">
    <property type="term" value="F:nucleotide binding"/>
    <property type="evidence" value="ECO:0007669"/>
    <property type="project" value="InterPro"/>
</dbReference>
<dbReference type="PANTHER" id="PTHR22604">
    <property type="entry name" value="OXIDOREDUCTASES"/>
    <property type="match status" value="1"/>
</dbReference>
<dbReference type="AlphaFoldDB" id="A0A7I7MN20"/>
<dbReference type="Gene3D" id="3.30.360.10">
    <property type="entry name" value="Dihydrodipicolinate Reductase, domain 2"/>
    <property type="match status" value="1"/>
</dbReference>
<reference evidence="5 6" key="1">
    <citation type="journal article" date="2019" name="Emerg. Microbes Infect.">
        <title>Comprehensive subspecies identification of 175 nontuberculous mycobacteria species based on 7547 genomic profiles.</title>
        <authorList>
            <person name="Matsumoto Y."/>
            <person name="Kinjo T."/>
            <person name="Motooka D."/>
            <person name="Nabeya D."/>
            <person name="Jung N."/>
            <person name="Uechi K."/>
            <person name="Horii T."/>
            <person name="Iida T."/>
            <person name="Fujita J."/>
            <person name="Nakamura S."/>
        </authorList>
    </citation>
    <scope>NUCLEOTIDE SEQUENCE [LARGE SCALE GENOMIC DNA]</scope>
    <source>
        <strain evidence="5 6">JCM 14233</strain>
    </source>
</reference>
<evidence type="ECO:0000259" key="4">
    <source>
        <dbReference type="Pfam" id="PF22725"/>
    </source>
</evidence>
<protein>
    <submittedName>
        <fullName evidence="5">Oxidoreductase</fullName>
    </submittedName>
</protein>
<proteinExistence type="inferred from homology"/>
<evidence type="ECO:0000256" key="2">
    <source>
        <dbReference type="ARBA" id="ARBA00023002"/>
    </source>
</evidence>
<evidence type="ECO:0000313" key="5">
    <source>
        <dbReference type="EMBL" id="BBX73536.1"/>
    </source>
</evidence>
<evidence type="ECO:0000313" key="6">
    <source>
        <dbReference type="Proteomes" id="UP000467236"/>
    </source>
</evidence>
<dbReference type="InterPro" id="IPR000683">
    <property type="entry name" value="Gfo/Idh/MocA-like_OxRdtase_N"/>
</dbReference>
<comment type="similarity">
    <text evidence="1">Belongs to the Gfo/Idh/MocA family.</text>
</comment>
<dbReference type="Proteomes" id="UP000467236">
    <property type="component" value="Chromosome"/>
</dbReference>
<dbReference type="InterPro" id="IPR036291">
    <property type="entry name" value="NAD(P)-bd_dom_sf"/>
</dbReference>
<dbReference type="Gene3D" id="3.40.50.720">
    <property type="entry name" value="NAD(P)-binding Rossmann-like Domain"/>
    <property type="match status" value="1"/>
</dbReference>
<dbReference type="SUPFAM" id="SSF55347">
    <property type="entry name" value="Glyceraldehyde-3-phosphate dehydrogenase-like, C-terminal domain"/>
    <property type="match status" value="1"/>
</dbReference>
<feature type="domain" description="GFO/IDH/MocA-like oxidoreductase" evidence="4">
    <location>
        <begin position="140"/>
        <end position="255"/>
    </location>
</feature>
<sequence length="334" mass="36032">MARPGHGAPLRIGILGAARIAPLALIGPAKGNVEVMVAAVAARDPSRARAFAAKHGISRVHDSYQTLIADPTLDAVYNPLPNGLHGRWTRAALAAGKHVLCEKPFTANAAEAREIADLAATSDRVVMEAFHYRYHPLALRIEQIIASGELGTLVRVETSMCFPLPKFSDIRYDFSLAGGALMDAGCYAVHMARTFGGATPDVVSARAKLRTAEVDRAMTAELQFTAGHTGRVRCSMWSSTLVNMSARVIGERGELRVLNPVVPQLFHRLTVRSATGKRVERFPRRPSYAYQLDAFAAAVLRGEAVKTPPDDAVQNMTVIDAIYSAAGLPLRRPC</sequence>
<keyword evidence="2" id="KW-0560">Oxidoreductase</keyword>
<dbReference type="Pfam" id="PF22725">
    <property type="entry name" value="GFO_IDH_MocA_C3"/>
    <property type="match status" value="1"/>
</dbReference>
<dbReference type="Pfam" id="PF01408">
    <property type="entry name" value="GFO_IDH_MocA"/>
    <property type="match status" value="1"/>
</dbReference>
<dbReference type="PANTHER" id="PTHR22604:SF105">
    <property type="entry name" value="TRANS-1,2-DIHYDROBENZENE-1,2-DIOL DEHYDROGENASE"/>
    <property type="match status" value="1"/>
</dbReference>
<accession>A0A7I7MN20</accession>
<dbReference type="GO" id="GO:0016491">
    <property type="term" value="F:oxidoreductase activity"/>
    <property type="evidence" value="ECO:0007669"/>
    <property type="project" value="UniProtKB-KW"/>
</dbReference>
<gene>
    <name evidence="5" type="ORF">MSHI_14420</name>
</gene>
<dbReference type="RefSeq" id="WP_083046456.1">
    <property type="nucleotide sequence ID" value="NZ_AP022575.1"/>
</dbReference>
<keyword evidence="6" id="KW-1185">Reference proteome</keyword>
<feature type="domain" description="Gfo/Idh/MocA-like oxidoreductase N-terminal" evidence="3">
    <location>
        <begin position="10"/>
        <end position="129"/>
    </location>
</feature>
<name>A0A7I7MN20_9MYCO</name>
<dbReference type="OrthoDB" id="9815825at2"/>
<dbReference type="KEGG" id="mshj:MSHI_14420"/>